<dbReference type="GO" id="GO:0016491">
    <property type="term" value="F:oxidoreductase activity"/>
    <property type="evidence" value="ECO:0007669"/>
    <property type="project" value="UniProtKB-KW"/>
</dbReference>
<dbReference type="Pfam" id="PF00107">
    <property type="entry name" value="ADH_zinc_N"/>
    <property type="match status" value="1"/>
</dbReference>
<keyword evidence="3" id="KW-0479">Metal-binding</keyword>
<proteinExistence type="inferred from homology"/>
<keyword evidence="6" id="KW-0812">Transmembrane</keyword>
<dbReference type="AlphaFoldDB" id="A0A842I6N4"/>
<feature type="domain" description="Enoyl reductase (ER)" evidence="7">
    <location>
        <begin position="8"/>
        <end position="353"/>
    </location>
</feature>
<dbReference type="InterPro" id="IPR020843">
    <property type="entry name" value="ER"/>
</dbReference>
<dbReference type="CDD" id="cd08233">
    <property type="entry name" value="butanediol_DH_like"/>
    <property type="match status" value="1"/>
</dbReference>
<dbReference type="InterPro" id="IPR011032">
    <property type="entry name" value="GroES-like_sf"/>
</dbReference>
<evidence type="ECO:0000256" key="3">
    <source>
        <dbReference type="ARBA" id="ARBA00022723"/>
    </source>
</evidence>
<dbReference type="Proteomes" id="UP000555411">
    <property type="component" value="Unassembled WGS sequence"/>
</dbReference>
<evidence type="ECO:0000256" key="1">
    <source>
        <dbReference type="ARBA" id="ARBA00001947"/>
    </source>
</evidence>
<dbReference type="SUPFAM" id="SSF50129">
    <property type="entry name" value="GroES-like"/>
    <property type="match status" value="1"/>
</dbReference>
<dbReference type="RefSeq" id="WP_185796200.1">
    <property type="nucleotide sequence ID" value="NZ_JACLQD010000001.1"/>
</dbReference>
<comment type="caution">
    <text evidence="8">The sequence shown here is derived from an EMBL/GenBank/DDBJ whole genome shotgun (WGS) entry which is preliminary data.</text>
</comment>
<evidence type="ECO:0000259" key="7">
    <source>
        <dbReference type="SMART" id="SM00829"/>
    </source>
</evidence>
<keyword evidence="4" id="KW-0862">Zinc</keyword>
<dbReference type="PANTHER" id="PTHR43161:SF23">
    <property type="entry name" value="(R,R)-BUTANEDIOL DEHYDROGENASE-RELATED"/>
    <property type="match status" value="1"/>
</dbReference>
<comment type="cofactor">
    <cofactor evidence="1">
        <name>Zn(2+)</name>
        <dbReference type="ChEBI" id="CHEBI:29105"/>
    </cofactor>
</comment>
<dbReference type="GO" id="GO:0046872">
    <property type="term" value="F:metal ion binding"/>
    <property type="evidence" value="ECO:0007669"/>
    <property type="project" value="UniProtKB-KW"/>
</dbReference>
<sequence length="355" mass="37430">MRAVRFHGARDIRVEDVAEPSGKLAPDDVLIAPAVTGICGTDLHEYLAGPIVTPKEPHVYTGATNPQILGHEFSARVLAVGDAVSHVSAGDRISIQPLLSPRNDYYGKRGLFHLSPVMGCVGLSWAWGGMGEKAVIKDYNAQPVPDNITDDQAAMIEPAAVALYGVDRGGVTAGSTVLVSGAGPIGALTVLAAHAAGAALVIVSEPNPNRRRIIKDIAPYAIVVDPRSGDLSQIVADLTEEGVGVDVALECVGLEASLNTCVAAVRRQGRVVQVGLHMKPASIDAMLWALKDITVEATWCYPTQIWPRIARMIAAGNFPVEKVITARIDAKDVVAKGFEALLDPAGEHLKILVTT</sequence>
<dbReference type="Pfam" id="PF08240">
    <property type="entry name" value="ADH_N"/>
    <property type="match status" value="1"/>
</dbReference>
<evidence type="ECO:0000313" key="8">
    <source>
        <dbReference type="EMBL" id="MBC2834618.1"/>
    </source>
</evidence>
<organism evidence="8 9">
    <name type="scientific">Paragemmobacter straminiformis</name>
    <dbReference type="NCBI Taxonomy" id="2045119"/>
    <lineage>
        <taxon>Bacteria</taxon>
        <taxon>Pseudomonadati</taxon>
        <taxon>Pseudomonadota</taxon>
        <taxon>Alphaproteobacteria</taxon>
        <taxon>Rhodobacterales</taxon>
        <taxon>Paracoccaceae</taxon>
        <taxon>Paragemmobacter</taxon>
    </lineage>
</organism>
<feature type="transmembrane region" description="Helical" evidence="6">
    <location>
        <begin position="110"/>
        <end position="128"/>
    </location>
</feature>
<evidence type="ECO:0000256" key="2">
    <source>
        <dbReference type="ARBA" id="ARBA00008072"/>
    </source>
</evidence>
<keyword evidence="5" id="KW-0560">Oxidoreductase</keyword>
<dbReference type="InterPro" id="IPR013149">
    <property type="entry name" value="ADH-like_C"/>
</dbReference>
<name>A0A842I6N4_9RHOB</name>
<keyword evidence="6" id="KW-0472">Membrane</keyword>
<dbReference type="PANTHER" id="PTHR43161">
    <property type="entry name" value="SORBITOL DEHYDROGENASE"/>
    <property type="match status" value="1"/>
</dbReference>
<feature type="transmembrane region" description="Helical" evidence="6">
    <location>
        <begin position="185"/>
        <end position="203"/>
    </location>
</feature>
<gene>
    <name evidence="8" type="ORF">H7F16_03810</name>
</gene>
<evidence type="ECO:0000313" key="9">
    <source>
        <dbReference type="Proteomes" id="UP000555411"/>
    </source>
</evidence>
<dbReference type="SMART" id="SM00829">
    <property type="entry name" value="PKS_ER"/>
    <property type="match status" value="1"/>
</dbReference>
<evidence type="ECO:0000256" key="4">
    <source>
        <dbReference type="ARBA" id="ARBA00022833"/>
    </source>
</evidence>
<dbReference type="EMBL" id="JACLQD010000001">
    <property type="protein sequence ID" value="MBC2834618.1"/>
    <property type="molecule type" value="Genomic_DNA"/>
</dbReference>
<comment type="similarity">
    <text evidence="2">Belongs to the zinc-containing alcohol dehydrogenase family.</text>
</comment>
<accession>A0A842I6N4</accession>
<dbReference type="InterPro" id="IPR013154">
    <property type="entry name" value="ADH-like_N"/>
</dbReference>
<protein>
    <submittedName>
        <fullName evidence="8">2,3-butanediol dehydrogenase</fullName>
    </submittedName>
</protein>
<dbReference type="Gene3D" id="3.40.50.720">
    <property type="entry name" value="NAD(P)-binding Rossmann-like Domain"/>
    <property type="match status" value="1"/>
</dbReference>
<evidence type="ECO:0000256" key="5">
    <source>
        <dbReference type="ARBA" id="ARBA00023002"/>
    </source>
</evidence>
<dbReference type="SUPFAM" id="SSF51735">
    <property type="entry name" value="NAD(P)-binding Rossmann-fold domains"/>
    <property type="match status" value="1"/>
</dbReference>
<reference evidence="8 9" key="1">
    <citation type="journal article" date="2017" name="Int. J. Syst. Evol. Microbiol.">
        <title>Gemmobacter straminiformis sp. nov., isolated from an artificial fountain.</title>
        <authorList>
            <person name="Kang J.Y."/>
            <person name="Kim M.J."/>
            <person name="Chun J."/>
            <person name="Son K.P."/>
            <person name="Jahng K.Y."/>
        </authorList>
    </citation>
    <scope>NUCLEOTIDE SEQUENCE [LARGE SCALE GENOMIC DNA]</scope>
    <source>
        <strain evidence="8 9">CAM-8</strain>
    </source>
</reference>
<evidence type="ECO:0000256" key="6">
    <source>
        <dbReference type="SAM" id="Phobius"/>
    </source>
</evidence>
<keyword evidence="6" id="KW-1133">Transmembrane helix</keyword>
<dbReference type="InterPro" id="IPR036291">
    <property type="entry name" value="NAD(P)-bd_dom_sf"/>
</dbReference>
<dbReference type="Gene3D" id="3.90.180.10">
    <property type="entry name" value="Medium-chain alcohol dehydrogenases, catalytic domain"/>
    <property type="match status" value="1"/>
</dbReference>
<keyword evidence="9" id="KW-1185">Reference proteome</keyword>